<reference evidence="1" key="1">
    <citation type="submission" date="2020-05" db="EMBL/GenBank/DDBJ databases">
        <authorList>
            <person name="Chiriac C."/>
            <person name="Salcher M."/>
            <person name="Ghai R."/>
            <person name="Kavagutti S V."/>
        </authorList>
    </citation>
    <scope>NUCLEOTIDE SEQUENCE</scope>
</reference>
<organism evidence="1">
    <name type="scientific">freshwater metagenome</name>
    <dbReference type="NCBI Taxonomy" id="449393"/>
    <lineage>
        <taxon>unclassified sequences</taxon>
        <taxon>metagenomes</taxon>
        <taxon>ecological metagenomes</taxon>
    </lineage>
</organism>
<protein>
    <submittedName>
        <fullName evidence="1">Unannotated protein</fullName>
    </submittedName>
</protein>
<dbReference type="EMBL" id="CAFBMH010000005">
    <property type="protein sequence ID" value="CAB4891305.1"/>
    <property type="molecule type" value="Genomic_DNA"/>
</dbReference>
<dbReference type="AlphaFoldDB" id="A0A6J7FCS7"/>
<evidence type="ECO:0000313" key="1">
    <source>
        <dbReference type="EMBL" id="CAB4891305.1"/>
    </source>
</evidence>
<gene>
    <name evidence="1" type="ORF">UFOPK3543_00286</name>
</gene>
<accession>A0A6J7FCS7</accession>
<proteinExistence type="predicted"/>
<sequence length="45" mass="4784">MSCPWPIMASGFVGVESPPRTTLEKRAIPSVLPVEPGATAFTRTP</sequence>
<name>A0A6J7FCS7_9ZZZZ</name>